<evidence type="ECO:0000259" key="9">
    <source>
        <dbReference type="Pfam" id="PF13359"/>
    </source>
</evidence>
<feature type="domain" description="DDE Tnp4" evidence="9">
    <location>
        <begin position="180"/>
        <end position="339"/>
    </location>
</feature>
<evidence type="ECO:0000256" key="1">
    <source>
        <dbReference type="ARBA" id="ARBA00001968"/>
    </source>
</evidence>
<comment type="cofactor">
    <cofactor evidence="1">
        <name>a divalent metal cation</name>
        <dbReference type="ChEBI" id="CHEBI:60240"/>
    </cofactor>
</comment>
<comment type="subcellular location">
    <subcellularLocation>
        <location evidence="2">Nucleus</location>
    </subcellularLocation>
</comment>
<proteinExistence type="inferred from homology"/>
<dbReference type="Pfam" id="PF13359">
    <property type="entry name" value="DDE_Tnp_4"/>
    <property type="match status" value="1"/>
</dbReference>
<dbReference type="InterPro" id="IPR045249">
    <property type="entry name" value="HARBI1-like"/>
</dbReference>
<keyword evidence="7" id="KW-0539">Nucleus</keyword>
<evidence type="ECO:0000256" key="4">
    <source>
        <dbReference type="ARBA" id="ARBA00022722"/>
    </source>
</evidence>
<dbReference type="GO" id="GO:0016787">
    <property type="term" value="F:hydrolase activity"/>
    <property type="evidence" value="ECO:0007669"/>
    <property type="project" value="UniProtKB-KW"/>
</dbReference>
<evidence type="ECO:0000256" key="2">
    <source>
        <dbReference type="ARBA" id="ARBA00004123"/>
    </source>
</evidence>
<gene>
    <name evidence="11" type="ORF">PSTG_12461</name>
</gene>
<evidence type="ECO:0000259" key="10">
    <source>
        <dbReference type="Pfam" id="PF26138"/>
    </source>
</evidence>
<dbReference type="EMBL" id="AJIL01000121">
    <property type="protein sequence ID" value="KNE94233.1"/>
    <property type="molecule type" value="Genomic_DNA"/>
</dbReference>
<comment type="caution">
    <text evidence="11">The sequence shown here is derived from an EMBL/GenBank/DDBJ whole genome shotgun (WGS) entry which is preliminary data.</text>
</comment>
<dbReference type="Proteomes" id="UP000054564">
    <property type="component" value="Unassembled WGS sequence"/>
</dbReference>
<dbReference type="GO" id="GO:0046872">
    <property type="term" value="F:metal ion binding"/>
    <property type="evidence" value="ECO:0007669"/>
    <property type="project" value="UniProtKB-KW"/>
</dbReference>
<name>A0A0L0V4L9_9BASI</name>
<evidence type="ECO:0000256" key="5">
    <source>
        <dbReference type="ARBA" id="ARBA00022723"/>
    </source>
</evidence>
<evidence type="ECO:0000256" key="7">
    <source>
        <dbReference type="ARBA" id="ARBA00023242"/>
    </source>
</evidence>
<dbReference type="PANTHER" id="PTHR22930">
    <property type="match status" value="1"/>
</dbReference>
<keyword evidence="4" id="KW-0540">Nuclease</keyword>
<dbReference type="InterPro" id="IPR027806">
    <property type="entry name" value="HARBI1_dom"/>
</dbReference>
<dbReference type="AlphaFoldDB" id="A0A0L0V4L9"/>
<organism evidence="11 12">
    <name type="scientific">Puccinia striiformis f. sp. tritici PST-78</name>
    <dbReference type="NCBI Taxonomy" id="1165861"/>
    <lineage>
        <taxon>Eukaryota</taxon>
        <taxon>Fungi</taxon>
        <taxon>Dikarya</taxon>
        <taxon>Basidiomycota</taxon>
        <taxon>Pucciniomycotina</taxon>
        <taxon>Pucciniomycetes</taxon>
        <taxon>Pucciniales</taxon>
        <taxon>Pucciniaceae</taxon>
        <taxon>Puccinia</taxon>
    </lineage>
</organism>
<sequence>MIQAVQVDRVLALRNKRREVQKRRFLVFLVALAGLRRWSKLIHKEPYNDAIFGGDAYVKHMLSGNERRAQAMFRMSINVFEECSEELGAIDHEPASKLLSMDEQFAIFLYVVGQNATNRQTQDRFQHSGETISKVFQECGNRRCQLRSKYIVAPDPKYTHEVILDSPKFSPFFDHCLGAMDGCHVPACVPEHLAGPYRNREGMLAQNVLGVVDFDMKFTYLMVRWEGSAHDSKVLGSALSEDFRIPQHSFYLADAGYALTRGTLVPYCGVRYHLRENAQAGKRPETKEELFNLCHSMMRNVVERTFGTWKKRFPILVHPLEYSLNTQRDLVLALAILHNMIIEHTCEPTGFLIDPDEDGAPTGEDDLPPEAEEEPTLSQRRERARNNAWRDQMAQDMWTQYQDYLQSLRTL</sequence>
<evidence type="ECO:0000256" key="6">
    <source>
        <dbReference type="ARBA" id="ARBA00022801"/>
    </source>
</evidence>
<keyword evidence="6" id="KW-0378">Hydrolase</keyword>
<dbReference type="Pfam" id="PF26138">
    <property type="entry name" value="DUF8040"/>
    <property type="match status" value="1"/>
</dbReference>
<dbReference type="OrthoDB" id="1681765at2759"/>
<dbReference type="GO" id="GO:0005634">
    <property type="term" value="C:nucleus"/>
    <property type="evidence" value="ECO:0007669"/>
    <property type="project" value="UniProtKB-SubCell"/>
</dbReference>
<comment type="similarity">
    <text evidence="3">Belongs to the HARBI1 family.</text>
</comment>
<evidence type="ECO:0000256" key="8">
    <source>
        <dbReference type="SAM" id="MobiDB-lite"/>
    </source>
</evidence>
<evidence type="ECO:0000313" key="12">
    <source>
        <dbReference type="Proteomes" id="UP000054564"/>
    </source>
</evidence>
<evidence type="ECO:0000313" key="11">
    <source>
        <dbReference type="EMBL" id="KNE94233.1"/>
    </source>
</evidence>
<evidence type="ECO:0000256" key="3">
    <source>
        <dbReference type="ARBA" id="ARBA00006958"/>
    </source>
</evidence>
<reference evidence="12" key="1">
    <citation type="submission" date="2014-03" db="EMBL/GenBank/DDBJ databases">
        <title>The Genome Sequence of Puccinia striiformis f. sp. tritici PST-78.</title>
        <authorList>
            <consortium name="The Broad Institute Genome Sequencing Platform"/>
            <person name="Cuomo C."/>
            <person name="Hulbert S."/>
            <person name="Chen X."/>
            <person name="Walker B."/>
            <person name="Young S.K."/>
            <person name="Zeng Q."/>
            <person name="Gargeya S."/>
            <person name="Fitzgerald M."/>
            <person name="Haas B."/>
            <person name="Abouelleil A."/>
            <person name="Alvarado L."/>
            <person name="Arachchi H.M."/>
            <person name="Berlin A.M."/>
            <person name="Chapman S.B."/>
            <person name="Goldberg J."/>
            <person name="Griggs A."/>
            <person name="Gujja S."/>
            <person name="Hansen M."/>
            <person name="Howarth C."/>
            <person name="Imamovic A."/>
            <person name="Larimer J."/>
            <person name="McCowan C."/>
            <person name="Montmayeur A."/>
            <person name="Murphy C."/>
            <person name="Neiman D."/>
            <person name="Pearson M."/>
            <person name="Priest M."/>
            <person name="Roberts A."/>
            <person name="Saif S."/>
            <person name="Shea T."/>
            <person name="Sisk P."/>
            <person name="Sykes S."/>
            <person name="Wortman J."/>
            <person name="Nusbaum C."/>
            <person name="Birren B."/>
        </authorList>
    </citation>
    <scope>NUCLEOTIDE SEQUENCE [LARGE SCALE GENOMIC DNA]</scope>
    <source>
        <strain evidence="12">race PST-78</strain>
    </source>
</reference>
<protein>
    <submittedName>
        <fullName evidence="11">Uncharacterized protein</fullName>
    </submittedName>
</protein>
<feature type="domain" description="DUF8040" evidence="10">
    <location>
        <begin position="52"/>
        <end position="139"/>
    </location>
</feature>
<feature type="region of interest" description="Disordered" evidence="8">
    <location>
        <begin position="352"/>
        <end position="386"/>
    </location>
</feature>
<dbReference type="GO" id="GO:0004518">
    <property type="term" value="F:nuclease activity"/>
    <property type="evidence" value="ECO:0007669"/>
    <property type="project" value="UniProtKB-KW"/>
</dbReference>
<dbReference type="InterPro" id="IPR058353">
    <property type="entry name" value="DUF8040"/>
</dbReference>
<dbReference type="PANTHER" id="PTHR22930:SF221">
    <property type="entry name" value="NUCLEASE HARBI1"/>
    <property type="match status" value="1"/>
</dbReference>
<accession>A0A0L0V4L9</accession>
<keyword evidence="12" id="KW-1185">Reference proteome</keyword>
<keyword evidence="5" id="KW-0479">Metal-binding</keyword>
<feature type="compositionally biased region" description="Acidic residues" evidence="8">
    <location>
        <begin position="354"/>
        <end position="375"/>
    </location>
</feature>